<dbReference type="PROSITE" id="PS50082">
    <property type="entry name" value="WD_REPEATS_2"/>
    <property type="match status" value="2"/>
</dbReference>
<dbReference type="SUPFAM" id="SSF50978">
    <property type="entry name" value="WD40 repeat-like"/>
    <property type="match status" value="1"/>
</dbReference>
<name>A0A9P1IL21_9PELO</name>
<evidence type="ECO:0000313" key="8">
    <source>
        <dbReference type="EMBL" id="CAI5447544.1"/>
    </source>
</evidence>
<proteinExistence type="inferred from homology"/>
<comment type="caution">
    <text evidence="8">The sequence shown here is derived from an EMBL/GenBank/DDBJ whole genome shotgun (WGS) entry which is preliminary data.</text>
</comment>
<dbReference type="InterPro" id="IPR019775">
    <property type="entry name" value="WD40_repeat_CS"/>
</dbReference>
<feature type="repeat" description="WD" evidence="6">
    <location>
        <begin position="180"/>
        <end position="221"/>
    </location>
</feature>
<accession>A0A9P1IL21</accession>
<dbReference type="InterPro" id="IPR015943">
    <property type="entry name" value="WD40/YVTN_repeat-like_dom_sf"/>
</dbReference>
<dbReference type="Pfam" id="PF00400">
    <property type="entry name" value="WD40"/>
    <property type="match status" value="2"/>
</dbReference>
<evidence type="ECO:0000256" key="6">
    <source>
        <dbReference type="PROSITE-ProRule" id="PRU00221"/>
    </source>
</evidence>
<keyword evidence="5" id="KW-0804">Transcription</keyword>
<gene>
    <name evidence="8" type="ORF">CAMP_LOCUS10181</name>
</gene>
<dbReference type="Proteomes" id="UP001152747">
    <property type="component" value="Unassembled WGS sequence"/>
</dbReference>
<dbReference type="PROSITE" id="PS50294">
    <property type="entry name" value="WD_REPEATS_REGION"/>
    <property type="match status" value="1"/>
</dbReference>
<keyword evidence="3" id="KW-0677">Repeat</keyword>
<evidence type="ECO:0008006" key="10">
    <source>
        <dbReference type="Google" id="ProtNLM"/>
    </source>
</evidence>
<keyword evidence="9" id="KW-1185">Reference proteome</keyword>
<reference evidence="8" key="1">
    <citation type="submission" date="2022-11" db="EMBL/GenBank/DDBJ databases">
        <authorList>
            <person name="Kikuchi T."/>
        </authorList>
    </citation>
    <scope>NUCLEOTIDE SEQUENCE</scope>
    <source>
        <strain evidence="8">PS1010</strain>
    </source>
</reference>
<dbReference type="PROSITE" id="PS00678">
    <property type="entry name" value="WD_REPEATS_1"/>
    <property type="match status" value="1"/>
</dbReference>
<keyword evidence="2 6" id="KW-0853">WD repeat</keyword>
<evidence type="ECO:0000256" key="7">
    <source>
        <dbReference type="SAM" id="MobiDB-lite"/>
    </source>
</evidence>
<dbReference type="InterPro" id="IPR036322">
    <property type="entry name" value="WD40_repeat_dom_sf"/>
</dbReference>
<evidence type="ECO:0000256" key="3">
    <source>
        <dbReference type="ARBA" id="ARBA00022737"/>
    </source>
</evidence>
<feature type="repeat" description="WD" evidence="6">
    <location>
        <begin position="134"/>
        <end position="176"/>
    </location>
</feature>
<dbReference type="OrthoDB" id="7318948at2759"/>
<evidence type="ECO:0000256" key="5">
    <source>
        <dbReference type="ARBA" id="ARBA00023163"/>
    </source>
</evidence>
<evidence type="ECO:0000313" key="9">
    <source>
        <dbReference type="Proteomes" id="UP001152747"/>
    </source>
</evidence>
<feature type="compositionally biased region" description="Basic and acidic residues" evidence="7">
    <location>
        <begin position="462"/>
        <end position="477"/>
    </location>
</feature>
<dbReference type="PANTHER" id="PTHR10253">
    <property type="entry name" value="POLYCOMB PROTEIN"/>
    <property type="match status" value="1"/>
</dbReference>
<organism evidence="8 9">
    <name type="scientific">Caenorhabditis angaria</name>
    <dbReference type="NCBI Taxonomy" id="860376"/>
    <lineage>
        <taxon>Eukaryota</taxon>
        <taxon>Metazoa</taxon>
        <taxon>Ecdysozoa</taxon>
        <taxon>Nematoda</taxon>
        <taxon>Chromadorea</taxon>
        <taxon>Rhabditida</taxon>
        <taxon>Rhabditina</taxon>
        <taxon>Rhabditomorpha</taxon>
        <taxon>Rhabditoidea</taxon>
        <taxon>Rhabditidae</taxon>
        <taxon>Peloderinae</taxon>
        <taxon>Caenorhabditis</taxon>
    </lineage>
</organism>
<dbReference type="EMBL" id="CANHGI010000004">
    <property type="protein sequence ID" value="CAI5447544.1"/>
    <property type="molecule type" value="Genomic_DNA"/>
</dbReference>
<evidence type="ECO:0000256" key="2">
    <source>
        <dbReference type="ARBA" id="ARBA00022574"/>
    </source>
</evidence>
<comment type="similarity">
    <text evidence="1">Belongs to the WD repeat ESC family.</text>
</comment>
<evidence type="ECO:0000256" key="4">
    <source>
        <dbReference type="ARBA" id="ARBA00023015"/>
    </source>
</evidence>
<sequence>MTKAENVTIFNCHNDREDTGDHAKTPWIQTARVEEKHGKPIYSCAFNPYTPEGANPILLTVADRYAHVYECFLNSNNIKPIGAFQCTSETESLFASTWVYDTFDNLDPHQFAVAGNNGYIYVVEAITQKLVNKLYGHGGPINEIRTNPANSNLIATASKDRTARVYHIRNETCIFVLAGRDAHADQILSIDWSFDGSQLISSGMDHTIFVWNMKDAKVEDVLKTVCEKCACITRNTLKVQVDDHVMNTRKPIRKSESESKNQKSTIELMDEVHDFAGDLEPDRNDVYLPLYFPNGKIADLHTDYVDCVRFFNESKYIFSKGCGKESVIYMSRLGTITKDKNDTIPKAHVETSSVRMLEKLIPNGETWFVKFDLDPLNRWITCGNNRGDVFFWSLSNFKGKLPDFQLDIGRIVIRQVVFSPCGRILIAALQDGSFVRLDRISDKITQIPSFKLSNRTVTAAPDKSDKKKAYTDMKCDDSDADDE</sequence>
<feature type="region of interest" description="Disordered" evidence="7">
    <location>
        <begin position="457"/>
        <end position="483"/>
    </location>
</feature>
<keyword evidence="4" id="KW-0805">Transcription regulation</keyword>
<evidence type="ECO:0000256" key="1">
    <source>
        <dbReference type="ARBA" id="ARBA00008075"/>
    </source>
</evidence>
<dbReference type="AlphaFoldDB" id="A0A9P1IL21"/>
<protein>
    <recommendedName>
        <fullName evidence="10">WD_REPEATS_REGION domain-containing protein</fullName>
    </recommendedName>
</protein>
<dbReference type="InterPro" id="IPR001680">
    <property type="entry name" value="WD40_rpt"/>
</dbReference>
<dbReference type="InterPro" id="IPR051243">
    <property type="entry name" value="PcG_WD-repeat"/>
</dbReference>
<dbReference type="SMART" id="SM00320">
    <property type="entry name" value="WD40"/>
    <property type="match status" value="5"/>
</dbReference>
<dbReference type="Gene3D" id="2.130.10.10">
    <property type="entry name" value="YVTN repeat-like/Quinoprotein amine dehydrogenase"/>
    <property type="match status" value="1"/>
</dbReference>